<reference evidence="2 3" key="1">
    <citation type="journal article" date="2021" name="Phytopathology">
        <title>Complete genome sequence of Ralstonia syzygii subsp. indonesiensis strain LLRS-1, isolated from wilted tobacco in China.</title>
        <authorList>
            <person name="Lu C.H."/>
            <person name="Li J.Y."/>
            <person name="Mi M.G."/>
            <person name="Lin Z.L."/>
            <person name="Jiang N."/>
            <person name="Gai X."/>
            <person name="Ma J.H."/>
            <person name="Lei L.P."/>
            <person name="Xia Z.Y."/>
        </authorList>
    </citation>
    <scope>NUCLEOTIDE SEQUENCE [LARGE SCALE GENOMIC DNA]</scope>
    <source>
        <strain evidence="2 3">LLRS-1</strain>
    </source>
</reference>
<sequence length="147" mass="16470">MKKTVLAVLLVAQAIGLPHASAADTEGGFGPYENADWQTKFVVCEKAIYERDWYVYDRDLLVKGGLTTEQAEAAYEAMKESSMRMIFFNALARSTDNDVYYGKQKQVEDAMFAMYEESKDAAVSAALVSASFRTRTRLRGALLRRNS</sequence>
<dbReference type="RefSeq" id="WP_211904926.1">
    <property type="nucleotide sequence ID" value="NZ_CP046729.1"/>
</dbReference>
<protein>
    <submittedName>
        <fullName evidence="2">Uncharacterized protein</fullName>
    </submittedName>
</protein>
<keyword evidence="3" id="KW-1185">Reference proteome</keyword>
<feature type="chain" id="PRO_5047231436" evidence="1">
    <location>
        <begin position="23"/>
        <end position="147"/>
    </location>
</feature>
<organism evidence="2 3">
    <name type="scientific">Ralstonia syzygii</name>
    <dbReference type="NCBI Taxonomy" id="28097"/>
    <lineage>
        <taxon>Bacteria</taxon>
        <taxon>Pseudomonadati</taxon>
        <taxon>Pseudomonadota</taxon>
        <taxon>Betaproteobacteria</taxon>
        <taxon>Burkholderiales</taxon>
        <taxon>Burkholderiaceae</taxon>
        <taxon>Ralstonia</taxon>
        <taxon>Ralstonia solanacearum species complex</taxon>
    </lineage>
</organism>
<proteinExistence type="predicted"/>
<feature type="signal peptide" evidence="1">
    <location>
        <begin position="1"/>
        <end position="22"/>
    </location>
</feature>
<name>A0ABX7ZFC1_9RALS</name>
<dbReference type="EMBL" id="CP046729">
    <property type="protein sequence ID" value="QUP53643.1"/>
    <property type="molecule type" value="Genomic_DNA"/>
</dbReference>
<evidence type="ECO:0000313" key="3">
    <source>
        <dbReference type="Proteomes" id="UP000677898"/>
    </source>
</evidence>
<accession>A0ABX7ZFC1</accession>
<evidence type="ECO:0000313" key="2">
    <source>
        <dbReference type="EMBL" id="QUP53643.1"/>
    </source>
</evidence>
<evidence type="ECO:0000256" key="1">
    <source>
        <dbReference type="SAM" id="SignalP"/>
    </source>
</evidence>
<gene>
    <name evidence="2" type="ORF">GO998_07665</name>
</gene>
<keyword evidence="1" id="KW-0732">Signal</keyword>
<dbReference type="Proteomes" id="UP000677898">
    <property type="component" value="Chromosome"/>
</dbReference>